<reference evidence="1 3" key="1">
    <citation type="journal article" date="2017" name="Nature">
        <title>The sunflower genome provides insights into oil metabolism, flowering and Asterid evolution.</title>
        <authorList>
            <person name="Badouin H."/>
            <person name="Gouzy J."/>
            <person name="Grassa C.J."/>
            <person name="Murat F."/>
            <person name="Staton S.E."/>
            <person name="Cottret L."/>
            <person name="Lelandais-Briere C."/>
            <person name="Owens G.L."/>
            <person name="Carrere S."/>
            <person name="Mayjonade B."/>
            <person name="Legrand L."/>
            <person name="Gill N."/>
            <person name="Kane N.C."/>
            <person name="Bowers J.E."/>
            <person name="Hubner S."/>
            <person name="Bellec A."/>
            <person name="Berard A."/>
            <person name="Berges H."/>
            <person name="Blanchet N."/>
            <person name="Boniface M.C."/>
            <person name="Brunel D."/>
            <person name="Catrice O."/>
            <person name="Chaidir N."/>
            <person name="Claudel C."/>
            <person name="Donnadieu C."/>
            <person name="Faraut T."/>
            <person name="Fievet G."/>
            <person name="Helmstetter N."/>
            <person name="King M."/>
            <person name="Knapp S.J."/>
            <person name="Lai Z."/>
            <person name="Le Paslier M.C."/>
            <person name="Lippi Y."/>
            <person name="Lorenzon L."/>
            <person name="Mandel J.R."/>
            <person name="Marage G."/>
            <person name="Marchand G."/>
            <person name="Marquand E."/>
            <person name="Bret-Mestries E."/>
            <person name="Morien E."/>
            <person name="Nambeesan S."/>
            <person name="Nguyen T."/>
            <person name="Pegot-Espagnet P."/>
            <person name="Pouilly N."/>
            <person name="Raftis F."/>
            <person name="Sallet E."/>
            <person name="Schiex T."/>
            <person name="Thomas J."/>
            <person name="Vandecasteele C."/>
            <person name="Vares D."/>
            <person name="Vear F."/>
            <person name="Vautrin S."/>
            <person name="Crespi M."/>
            <person name="Mangin B."/>
            <person name="Burke J.M."/>
            <person name="Salse J."/>
            <person name="Munos S."/>
            <person name="Vincourt P."/>
            <person name="Rieseberg L.H."/>
            <person name="Langlade N.B."/>
        </authorList>
    </citation>
    <scope>NUCLEOTIDE SEQUENCE [LARGE SCALE GENOMIC DNA]</scope>
    <source>
        <strain evidence="3">cv. SF193</strain>
        <tissue evidence="1">Leaves</tissue>
    </source>
</reference>
<dbReference type="PANTHER" id="PTHR48010:SF76">
    <property type="entry name" value="INACTIVE RECEPTOR KINASE RLK902-RELATED"/>
    <property type="match status" value="1"/>
</dbReference>
<reference evidence="2" key="2">
    <citation type="submission" date="2017-02" db="EMBL/GenBank/DDBJ databases">
        <title>Sunflower complete genome.</title>
        <authorList>
            <person name="Langlade N."/>
            <person name="Munos S."/>
        </authorList>
    </citation>
    <scope>NUCLEOTIDE SEQUENCE [LARGE SCALE GENOMIC DNA]</scope>
    <source>
        <tissue evidence="2">Leaves</tissue>
    </source>
</reference>
<keyword evidence="3" id="KW-1185">Reference proteome</keyword>
<dbReference type="EMBL" id="CM007893">
    <property type="protein sequence ID" value="OTG29187.1"/>
    <property type="molecule type" value="Genomic_DNA"/>
</dbReference>
<organism evidence="2 3">
    <name type="scientific">Helianthus annuus</name>
    <name type="common">Common sunflower</name>
    <dbReference type="NCBI Taxonomy" id="4232"/>
    <lineage>
        <taxon>Eukaryota</taxon>
        <taxon>Viridiplantae</taxon>
        <taxon>Streptophyta</taxon>
        <taxon>Embryophyta</taxon>
        <taxon>Tracheophyta</taxon>
        <taxon>Spermatophyta</taxon>
        <taxon>Magnoliopsida</taxon>
        <taxon>eudicotyledons</taxon>
        <taxon>Gunneridae</taxon>
        <taxon>Pentapetalae</taxon>
        <taxon>asterids</taxon>
        <taxon>campanulids</taxon>
        <taxon>Asterales</taxon>
        <taxon>Asteraceae</taxon>
        <taxon>Asteroideae</taxon>
        <taxon>Heliantheae alliance</taxon>
        <taxon>Heliantheae</taxon>
        <taxon>Helianthus</taxon>
    </lineage>
</organism>
<dbReference type="Pfam" id="PF00560">
    <property type="entry name" value="LRR_1"/>
    <property type="match status" value="1"/>
</dbReference>
<protein>
    <submittedName>
        <fullName evidence="1">Leucine-rich repeat domain superfamily</fullName>
    </submittedName>
    <submittedName>
        <fullName evidence="2">Putative leucine-rich repeat domain, L domain-like protein</fullName>
    </submittedName>
</protein>
<dbReference type="InterPro" id="IPR032675">
    <property type="entry name" value="LRR_dom_sf"/>
</dbReference>
<dbReference type="AlphaFoldDB" id="A0A251V0P2"/>
<dbReference type="Gramene" id="mRNA:HanXRQr2_Chr04g0180881">
    <property type="protein sequence ID" value="CDS:HanXRQr2_Chr04g0180881.1"/>
    <property type="gene ID" value="HanXRQr2_Chr04g0180881"/>
</dbReference>
<dbReference type="InParanoid" id="A0A251V0P2"/>
<dbReference type="SUPFAM" id="SSF52058">
    <property type="entry name" value="L domain-like"/>
    <property type="match status" value="1"/>
</dbReference>
<dbReference type="PANTHER" id="PTHR48010">
    <property type="entry name" value="OS05G0588300 PROTEIN"/>
    <property type="match status" value="1"/>
</dbReference>
<dbReference type="Pfam" id="PF13855">
    <property type="entry name" value="LRR_8"/>
    <property type="match status" value="1"/>
</dbReference>
<dbReference type="Gene3D" id="3.80.10.10">
    <property type="entry name" value="Ribonuclease Inhibitor"/>
    <property type="match status" value="1"/>
</dbReference>
<evidence type="ECO:0000313" key="1">
    <source>
        <dbReference type="EMBL" id="KAF5811392.1"/>
    </source>
</evidence>
<dbReference type="InterPro" id="IPR001611">
    <property type="entry name" value="Leu-rich_rpt"/>
</dbReference>
<dbReference type="Proteomes" id="UP000215914">
    <property type="component" value="Chromosome 4"/>
</dbReference>
<reference evidence="1" key="3">
    <citation type="submission" date="2020-06" db="EMBL/GenBank/DDBJ databases">
        <title>Helianthus annuus Genome sequencing and assembly Release 2.</title>
        <authorList>
            <person name="Gouzy J."/>
            <person name="Langlade N."/>
            <person name="Munos S."/>
        </authorList>
    </citation>
    <scope>NUCLEOTIDE SEQUENCE</scope>
    <source>
        <tissue evidence="1">Leaves</tissue>
    </source>
</reference>
<evidence type="ECO:0000313" key="3">
    <source>
        <dbReference type="Proteomes" id="UP000215914"/>
    </source>
</evidence>
<dbReference type="InterPro" id="IPR050994">
    <property type="entry name" value="At_inactive_RLKs"/>
</dbReference>
<proteinExistence type="predicted"/>
<evidence type="ECO:0000313" key="2">
    <source>
        <dbReference type="EMBL" id="OTG29187.1"/>
    </source>
</evidence>
<gene>
    <name evidence="2" type="ORF">HannXRQ_Chr04g0119481</name>
    <name evidence="1" type="ORF">HanXRQr2_Chr04g0180881</name>
</gene>
<name>A0A251V0P2_HELAN</name>
<dbReference type="EMBL" id="MNCJ02000319">
    <property type="protein sequence ID" value="KAF5811392.1"/>
    <property type="molecule type" value="Genomic_DNA"/>
</dbReference>
<dbReference type="STRING" id="4232.A0A251V0P2"/>
<sequence>MEGQVPHVIFNMSSLKVINFDGNKLSGLLFPDTDTSISSHILEVLYLSNNQFTGQLPSGFWKLKNIQRLEASFNSFIGIIPSEVVNLTQLTHLYLGYNRLTGMFYI</sequence>
<accession>A0A251V0P2</accession>